<evidence type="ECO:0000256" key="1">
    <source>
        <dbReference type="SAM" id="MobiDB-lite"/>
    </source>
</evidence>
<dbReference type="OrthoDB" id="7960203at2759"/>
<protein>
    <submittedName>
        <fullName evidence="4">Uncharacterized protein LOC113520072</fullName>
    </submittedName>
</protein>
<keyword evidence="2" id="KW-0732">Signal</keyword>
<evidence type="ECO:0000256" key="2">
    <source>
        <dbReference type="SAM" id="SignalP"/>
    </source>
</evidence>
<dbReference type="InParanoid" id="A0A6J1WXW8"/>
<organism evidence="3 4">
    <name type="scientific">Galleria mellonella</name>
    <name type="common">Greater wax moth</name>
    <dbReference type="NCBI Taxonomy" id="7137"/>
    <lineage>
        <taxon>Eukaryota</taxon>
        <taxon>Metazoa</taxon>
        <taxon>Ecdysozoa</taxon>
        <taxon>Arthropoda</taxon>
        <taxon>Hexapoda</taxon>
        <taxon>Insecta</taxon>
        <taxon>Pterygota</taxon>
        <taxon>Neoptera</taxon>
        <taxon>Endopterygota</taxon>
        <taxon>Lepidoptera</taxon>
        <taxon>Glossata</taxon>
        <taxon>Ditrysia</taxon>
        <taxon>Pyraloidea</taxon>
        <taxon>Pyralidae</taxon>
        <taxon>Galleriinae</taxon>
        <taxon>Galleria</taxon>
    </lineage>
</organism>
<dbReference type="KEGG" id="gmw:113520072"/>
<feature type="signal peptide" evidence="2">
    <location>
        <begin position="1"/>
        <end position="37"/>
    </location>
</feature>
<reference evidence="4" key="1">
    <citation type="submission" date="2025-08" db="UniProtKB">
        <authorList>
            <consortium name="RefSeq"/>
        </authorList>
    </citation>
    <scope>IDENTIFICATION</scope>
    <source>
        <tissue evidence="4">Whole larvae</tissue>
    </source>
</reference>
<proteinExistence type="predicted"/>
<name>A0A6J1WXW8_GALME</name>
<accession>A0A6J1WXW8</accession>
<gene>
    <name evidence="4" type="primary">LOC113520072</name>
</gene>
<evidence type="ECO:0000313" key="4">
    <source>
        <dbReference type="RefSeq" id="XP_026761138.1"/>
    </source>
</evidence>
<dbReference type="Proteomes" id="UP001652740">
    <property type="component" value="Unplaced"/>
</dbReference>
<keyword evidence="3" id="KW-1185">Reference proteome</keyword>
<dbReference type="AlphaFoldDB" id="A0A6J1WXW8"/>
<dbReference type="RefSeq" id="XP_026761138.1">
    <property type="nucleotide sequence ID" value="XM_026905337.3"/>
</dbReference>
<dbReference type="GeneID" id="113520072"/>
<feature type="chain" id="PRO_5026969156" evidence="2">
    <location>
        <begin position="38"/>
        <end position="124"/>
    </location>
</feature>
<sequence>MGVECGIQLMKVHMITMCSSPCLFWLLLGLILPVALGEPIYRDGEYRPLAAVSELTSRLATHTQHLQPLQEPRLPLPTPPDLETIKKVAQILVMLGEQVIPAVIGEKPPSNNSEITEDPVNENS</sequence>
<feature type="region of interest" description="Disordered" evidence="1">
    <location>
        <begin position="104"/>
        <end position="124"/>
    </location>
</feature>
<feature type="compositionally biased region" description="Acidic residues" evidence="1">
    <location>
        <begin position="115"/>
        <end position="124"/>
    </location>
</feature>
<evidence type="ECO:0000313" key="3">
    <source>
        <dbReference type="Proteomes" id="UP001652740"/>
    </source>
</evidence>